<keyword evidence="2" id="KW-1185">Reference proteome</keyword>
<dbReference type="PANTHER" id="PTHR11626">
    <property type="entry name" value="FARNESYL-DIPHOSPHATE FARNESYLTRANSFERASE"/>
    <property type="match status" value="1"/>
</dbReference>
<dbReference type="AlphaFoldDB" id="A0AAP0PXK1"/>
<proteinExistence type="predicted"/>
<comment type="caution">
    <text evidence="1">The sequence shown here is derived from an EMBL/GenBank/DDBJ whole genome shotgun (WGS) entry which is preliminary data.</text>
</comment>
<organism evidence="1 2">
    <name type="scientific">Stephania yunnanensis</name>
    <dbReference type="NCBI Taxonomy" id="152371"/>
    <lineage>
        <taxon>Eukaryota</taxon>
        <taxon>Viridiplantae</taxon>
        <taxon>Streptophyta</taxon>
        <taxon>Embryophyta</taxon>
        <taxon>Tracheophyta</taxon>
        <taxon>Spermatophyta</taxon>
        <taxon>Magnoliopsida</taxon>
        <taxon>Ranunculales</taxon>
        <taxon>Menispermaceae</taxon>
        <taxon>Menispermoideae</taxon>
        <taxon>Cissampelideae</taxon>
        <taxon>Stephania</taxon>
    </lineage>
</organism>
<protein>
    <submittedName>
        <fullName evidence="1">Uncharacterized protein</fullName>
    </submittedName>
</protein>
<dbReference type="Proteomes" id="UP001420932">
    <property type="component" value="Unassembled WGS sequence"/>
</dbReference>
<dbReference type="InterPro" id="IPR044844">
    <property type="entry name" value="Trans_IPPS_euk-type"/>
</dbReference>
<dbReference type="GO" id="GO:0005789">
    <property type="term" value="C:endoplasmic reticulum membrane"/>
    <property type="evidence" value="ECO:0007669"/>
    <property type="project" value="TreeGrafter"/>
</dbReference>
<evidence type="ECO:0000313" key="2">
    <source>
        <dbReference type="Proteomes" id="UP001420932"/>
    </source>
</evidence>
<dbReference type="EMBL" id="JBBNAF010000003">
    <property type="protein sequence ID" value="KAK9160103.1"/>
    <property type="molecule type" value="Genomic_DNA"/>
</dbReference>
<dbReference type="GO" id="GO:0045338">
    <property type="term" value="P:farnesyl diphosphate metabolic process"/>
    <property type="evidence" value="ECO:0007669"/>
    <property type="project" value="InterPro"/>
</dbReference>
<gene>
    <name evidence="1" type="ORF">Syun_006444</name>
</gene>
<sequence length="116" mass="12953">MGSLGAMLKHPEDVYPLLKLRLAAKNAEKQIPPQPHWAFCFTMLHKVSRSFALVTDSFALTATATTSYGLVNGWRSVSQTPHAVRPVAEDEMFRVIRTGKRKSKFQCFISAVTCNI</sequence>
<dbReference type="PANTHER" id="PTHR11626:SF2">
    <property type="entry name" value="SQUALENE SYNTHASE"/>
    <property type="match status" value="1"/>
</dbReference>
<accession>A0AAP0PXK1</accession>
<dbReference type="GO" id="GO:0051996">
    <property type="term" value="F:squalene synthase [NAD(P)H] activity"/>
    <property type="evidence" value="ECO:0007669"/>
    <property type="project" value="InterPro"/>
</dbReference>
<name>A0AAP0PXK1_9MAGN</name>
<reference evidence="1 2" key="1">
    <citation type="submission" date="2024-01" db="EMBL/GenBank/DDBJ databases">
        <title>Genome assemblies of Stephania.</title>
        <authorList>
            <person name="Yang L."/>
        </authorList>
    </citation>
    <scope>NUCLEOTIDE SEQUENCE [LARGE SCALE GENOMIC DNA]</scope>
    <source>
        <strain evidence="1">YNDBR</strain>
        <tissue evidence="1">Leaf</tissue>
    </source>
</reference>
<evidence type="ECO:0000313" key="1">
    <source>
        <dbReference type="EMBL" id="KAK9160103.1"/>
    </source>
</evidence>